<dbReference type="KEGG" id="adu:107470423"/>
<dbReference type="RefSeq" id="XP_015945312.1">
    <property type="nucleotide sequence ID" value="XM_016089826.1"/>
</dbReference>
<reference evidence="3" key="2">
    <citation type="submission" date="2025-08" db="UniProtKB">
        <authorList>
            <consortium name="RefSeq"/>
        </authorList>
    </citation>
    <scope>IDENTIFICATION</scope>
    <source>
        <tissue evidence="3">Whole plant</tissue>
    </source>
</reference>
<dbReference type="Proteomes" id="UP000515211">
    <property type="component" value="Chromosome 10"/>
</dbReference>
<dbReference type="PANTHER" id="PTHR23274">
    <property type="entry name" value="DNA HELICASE-RELATED"/>
    <property type="match status" value="1"/>
</dbReference>
<evidence type="ECO:0000259" key="1">
    <source>
        <dbReference type="Pfam" id="PF21530"/>
    </source>
</evidence>
<sequence length="143" mass="15853">MANESHLKGQAILAPTINVIDEVNDYLTALNNNECKTYVGSNTCVSEGGVNAIEAIHTPEFLAIIRFLGVPNHEMKLKVGCPVMHIRNIDHSPGFCNGTWLIITILGEKVIEVKLLNSKNYVDKVVIPRITLTPSDVRLPFRF</sequence>
<organism evidence="2 3">
    <name type="scientific">Arachis duranensis</name>
    <name type="common">Wild peanut</name>
    <dbReference type="NCBI Taxonomy" id="130453"/>
    <lineage>
        <taxon>Eukaryota</taxon>
        <taxon>Viridiplantae</taxon>
        <taxon>Streptophyta</taxon>
        <taxon>Embryophyta</taxon>
        <taxon>Tracheophyta</taxon>
        <taxon>Spermatophyta</taxon>
        <taxon>Magnoliopsida</taxon>
        <taxon>eudicotyledons</taxon>
        <taxon>Gunneridae</taxon>
        <taxon>Pentapetalae</taxon>
        <taxon>rosids</taxon>
        <taxon>fabids</taxon>
        <taxon>Fabales</taxon>
        <taxon>Fabaceae</taxon>
        <taxon>Papilionoideae</taxon>
        <taxon>50 kb inversion clade</taxon>
        <taxon>dalbergioids sensu lato</taxon>
        <taxon>Dalbergieae</taxon>
        <taxon>Pterocarpus clade</taxon>
        <taxon>Arachis</taxon>
    </lineage>
</organism>
<name>A0A6P4BSV9_ARADU</name>
<dbReference type="Pfam" id="PF21530">
    <property type="entry name" value="Pif1_2B_dom"/>
    <property type="match status" value="1"/>
</dbReference>
<dbReference type="PANTHER" id="PTHR23274:SF48">
    <property type="entry name" value="ATP-DEPENDENT DNA HELICASE"/>
    <property type="match status" value="1"/>
</dbReference>
<dbReference type="InterPro" id="IPR049163">
    <property type="entry name" value="Pif1-like_2B_dom"/>
</dbReference>
<evidence type="ECO:0000313" key="2">
    <source>
        <dbReference type="Proteomes" id="UP000515211"/>
    </source>
</evidence>
<proteinExistence type="predicted"/>
<dbReference type="SUPFAM" id="SSF52540">
    <property type="entry name" value="P-loop containing nucleoside triphosphate hydrolases"/>
    <property type="match status" value="1"/>
</dbReference>
<accession>A0A6P4BSV9</accession>
<evidence type="ECO:0000313" key="3">
    <source>
        <dbReference type="RefSeq" id="XP_015945312.1"/>
    </source>
</evidence>
<dbReference type="InterPro" id="IPR027417">
    <property type="entry name" value="P-loop_NTPase"/>
</dbReference>
<reference evidence="2" key="1">
    <citation type="journal article" date="2016" name="Nat. Genet.">
        <title>The genome sequences of Arachis duranensis and Arachis ipaensis, the diploid ancestors of cultivated peanut.</title>
        <authorList>
            <person name="Bertioli D.J."/>
            <person name="Cannon S.B."/>
            <person name="Froenicke L."/>
            <person name="Huang G."/>
            <person name="Farmer A.D."/>
            <person name="Cannon E.K."/>
            <person name="Liu X."/>
            <person name="Gao D."/>
            <person name="Clevenger J."/>
            <person name="Dash S."/>
            <person name="Ren L."/>
            <person name="Moretzsohn M.C."/>
            <person name="Shirasawa K."/>
            <person name="Huang W."/>
            <person name="Vidigal B."/>
            <person name="Abernathy B."/>
            <person name="Chu Y."/>
            <person name="Niederhuth C.E."/>
            <person name="Umale P."/>
            <person name="Araujo A.C."/>
            <person name="Kozik A."/>
            <person name="Kim K.D."/>
            <person name="Burow M.D."/>
            <person name="Varshney R.K."/>
            <person name="Wang X."/>
            <person name="Zhang X."/>
            <person name="Barkley N."/>
            <person name="Guimaraes P.M."/>
            <person name="Isobe S."/>
            <person name="Guo B."/>
            <person name="Liao B."/>
            <person name="Stalker H.T."/>
            <person name="Schmitz R.J."/>
            <person name="Scheffler B.E."/>
            <person name="Leal-Bertioli S.C."/>
            <person name="Xun X."/>
            <person name="Jackson S.A."/>
            <person name="Michelmore R."/>
            <person name="Ozias-Akins P."/>
        </authorList>
    </citation>
    <scope>NUCLEOTIDE SEQUENCE [LARGE SCALE GENOMIC DNA]</scope>
    <source>
        <strain evidence="2">cv. V14167</strain>
    </source>
</reference>
<protein>
    <submittedName>
        <fullName evidence="3">Uncharacterized protein LOC107470423</fullName>
    </submittedName>
</protein>
<dbReference type="GeneID" id="107470423"/>
<feature type="domain" description="DNA helicase Pif1-like 2B" evidence="1">
    <location>
        <begin position="60"/>
        <end position="106"/>
    </location>
</feature>
<gene>
    <name evidence="3" type="primary">LOC107470423</name>
</gene>
<dbReference type="GO" id="GO:0005657">
    <property type="term" value="C:replication fork"/>
    <property type="evidence" value="ECO:0007669"/>
    <property type="project" value="TreeGrafter"/>
</dbReference>
<keyword evidence="2" id="KW-1185">Reference proteome</keyword>
<dbReference type="AlphaFoldDB" id="A0A6P4BSV9"/>
<dbReference type="GO" id="GO:0006260">
    <property type="term" value="P:DNA replication"/>
    <property type="evidence" value="ECO:0007669"/>
    <property type="project" value="TreeGrafter"/>
</dbReference>